<dbReference type="EMBL" id="BTFZ01000002">
    <property type="protein sequence ID" value="GMM34135.1"/>
    <property type="molecule type" value="Genomic_DNA"/>
</dbReference>
<accession>A0AAV5QGS5</accession>
<keyword evidence="4" id="KW-1185">Reference proteome</keyword>
<evidence type="ECO:0000313" key="4">
    <source>
        <dbReference type="Proteomes" id="UP001360560"/>
    </source>
</evidence>
<dbReference type="InterPro" id="IPR013922">
    <property type="entry name" value="Cyclin_PHO80-like"/>
</dbReference>
<evidence type="ECO:0000259" key="2">
    <source>
        <dbReference type="Pfam" id="PF00134"/>
    </source>
</evidence>
<dbReference type="GO" id="GO:0005634">
    <property type="term" value="C:nucleus"/>
    <property type="evidence" value="ECO:0007669"/>
    <property type="project" value="TreeGrafter"/>
</dbReference>
<dbReference type="GeneID" id="90072114"/>
<feature type="compositionally biased region" description="Low complexity" evidence="1">
    <location>
        <begin position="269"/>
        <end position="297"/>
    </location>
</feature>
<name>A0AAV5QGS5_9ASCO</name>
<feature type="region of interest" description="Disordered" evidence="1">
    <location>
        <begin position="260"/>
        <end position="326"/>
    </location>
</feature>
<comment type="caution">
    <text evidence="3">The sequence shown here is derived from an EMBL/GenBank/DDBJ whole genome shotgun (WGS) entry which is preliminary data.</text>
</comment>
<feature type="region of interest" description="Disordered" evidence="1">
    <location>
        <begin position="341"/>
        <end position="362"/>
    </location>
</feature>
<dbReference type="Proteomes" id="UP001360560">
    <property type="component" value="Unassembled WGS sequence"/>
</dbReference>
<dbReference type="RefSeq" id="XP_064851135.1">
    <property type="nucleotide sequence ID" value="XM_064995063.1"/>
</dbReference>
<feature type="compositionally biased region" description="Low complexity" evidence="1">
    <location>
        <begin position="308"/>
        <end position="319"/>
    </location>
</feature>
<dbReference type="Pfam" id="PF00134">
    <property type="entry name" value="Cyclin_N"/>
    <property type="match status" value="1"/>
</dbReference>
<dbReference type="PANTHER" id="PTHR15615">
    <property type="match status" value="1"/>
</dbReference>
<dbReference type="GO" id="GO:0016538">
    <property type="term" value="F:cyclin-dependent protein serine/threonine kinase regulator activity"/>
    <property type="evidence" value="ECO:0007669"/>
    <property type="project" value="TreeGrafter"/>
</dbReference>
<organism evidence="3 4">
    <name type="scientific">Saccharomycopsis crataegensis</name>
    <dbReference type="NCBI Taxonomy" id="43959"/>
    <lineage>
        <taxon>Eukaryota</taxon>
        <taxon>Fungi</taxon>
        <taxon>Dikarya</taxon>
        <taxon>Ascomycota</taxon>
        <taxon>Saccharomycotina</taxon>
        <taxon>Saccharomycetes</taxon>
        <taxon>Saccharomycopsidaceae</taxon>
        <taxon>Saccharomycopsis</taxon>
    </lineage>
</organism>
<dbReference type="GO" id="GO:0000307">
    <property type="term" value="C:cyclin-dependent protein kinase holoenzyme complex"/>
    <property type="evidence" value="ECO:0007669"/>
    <property type="project" value="TreeGrafter"/>
</dbReference>
<evidence type="ECO:0000313" key="3">
    <source>
        <dbReference type="EMBL" id="GMM34135.1"/>
    </source>
</evidence>
<reference evidence="3 4" key="1">
    <citation type="journal article" date="2023" name="Elife">
        <title>Identification of key yeast species and microbe-microbe interactions impacting larval growth of Drosophila in the wild.</title>
        <authorList>
            <person name="Mure A."/>
            <person name="Sugiura Y."/>
            <person name="Maeda R."/>
            <person name="Honda K."/>
            <person name="Sakurai N."/>
            <person name="Takahashi Y."/>
            <person name="Watada M."/>
            <person name="Katoh T."/>
            <person name="Gotoh A."/>
            <person name="Gotoh Y."/>
            <person name="Taniguchi I."/>
            <person name="Nakamura K."/>
            <person name="Hayashi T."/>
            <person name="Katayama T."/>
            <person name="Uemura T."/>
            <person name="Hattori Y."/>
        </authorList>
    </citation>
    <scope>NUCLEOTIDE SEQUENCE [LARGE SCALE GENOMIC DNA]</scope>
    <source>
        <strain evidence="3 4">SC-9</strain>
    </source>
</reference>
<dbReference type="Gene3D" id="1.10.472.10">
    <property type="entry name" value="Cyclin-like"/>
    <property type="match status" value="1"/>
</dbReference>
<feature type="domain" description="Cyclin N-terminal" evidence="2">
    <location>
        <begin position="39"/>
        <end position="144"/>
    </location>
</feature>
<dbReference type="SUPFAM" id="SSF47954">
    <property type="entry name" value="Cyclin-like"/>
    <property type="match status" value="1"/>
</dbReference>
<gene>
    <name evidence="3" type="ORF">DASC09_014600</name>
</gene>
<dbReference type="InterPro" id="IPR006671">
    <property type="entry name" value="Cyclin_N"/>
</dbReference>
<dbReference type="CDD" id="cd20557">
    <property type="entry name" value="CYCLIN_ScPCL1-like"/>
    <property type="match status" value="1"/>
</dbReference>
<dbReference type="InterPro" id="IPR036915">
    <property type="entry name" value="Cyclin-like_sf"/>
</dbReference>
<protein>
    <recommendedName>
        <fullName evidence="2">Cyclin N-terminal domain-containing protein</fullName>
    </recommendedName>
</protein>
<feature type="region of interest" description="Disordered" evidence="1">
    <location>
        <begin position="176"/>
        <end position="243"/>
    </location>
</feature>
<sequence length="398" mass="44519">MSNLQALHHFCNTPINNQMLHCLVNSTLKVLPQPPSSSTNSSLPSLFTFITKLVKHTNVFTGTLMATLVYLKKLGQRLPPNAISQEPSARHKIFLACLILSAKFHNDASPKNKHWSKYTEGLFTTSQVNKMERYLLIFLDWDITVTNQDLLAAWKDFLDPIKLELKNVMRLKTFLHQQSPTTRPSPPSTSASLRHSPTSHRLPIPSPATAHRQISRSQSTNTNFTTTNRLPPSTPLRKFPSLPQLSSVSRKNFNYNSIQHLRSMNPTPSSSSSSSSSYSSSYSSASSSVSTASSTYTETFALSPPPSASSSSSSIAGSPDYRSLTTPKAIPFQNYQGKLYPSSQHQHQHHQQQSTEHSNNRRAPRQFNLQPQFIPVPNQRHKINEDPTIMEYGSQSVY</sequence>
<dbReference type="PANTHER" id="PTHR15615:SF114">
    <property type="entry name" value="PHO85 CYCLIN-1"/>
    <property type="match status" value="1"/>
</dbReference>
<dbReference type="AlphaFoldDB" id="A0AAV5QGS5"/>
<evidence type="ECO:0000256" key="1">
    <source>
        <dbReference type="SAM" id="MobiDB-lite"/>
    </source>
</evidence>
<proteinExistence type="predicted"/>
<dbReference type="GO" id="GO:0019901">
    <property type="term" value="F:protein kinase binding"/>
    <property type="evidence" value="ECO:0007669"/>
    <property type="project" value="InterPro"/>
</dbReference>